<dbReference type="GO" id="GO:0016020">
    <property type="term" value="C:membrane"/>
    <property type="evidence" value="ECO:0007669"/>
    <property type="project" value="InterPro"/>
</dbReference>
<protein>
    <submittedName>
        <fullName evidence="1">Uncharacterized protein</fullName>
    </submittedName>
</protein>
<dbReference type="Proteomes" id="UP000663864">
    <property type="component" value="Unassembled WGS sequence"/>
</dbReference>
<feature type="non-terminal residue" evidence="1">
    <location>
        <position position="40"/>
    </location>
</feature>
<proteinExistence type="predicted"/>
<organism evidence="1 2">
    <name type="scientific">Rotaria sordida</name>
    <dbReference type="NCBI Taxonomy" id="392033"/>
    <lineage>
        <taxon>Eukaryota</taxon>
        <taxon>Metazoa</taxon>
        <taxon>Spiralia</taxon>
        <taxon>Gnathifera</taxon>
        <taxon>Rotifera</taxon>
        <taxon>Eurotatoria</taxon>
        <taxon>Bdelloidea</taxon>
        <taxon>Philodinida</taxon>
        <taxon>Philodinidae</taxon>
        <taxon>Rotaria</taxon>
    </lineage>
</organism>
<dbReference type="SUPFAM" id="SSF49313">
    <property type="entry name" value="Cadherin-like"/>
    <property type="match status" value="1"/>
</dbReference>
<evidence type="ECO:0000313" key="2">
    <source>
        <dbReference type="Proteomes" id="UP000663864"/>
    </source>
</evidence>
<accession>A0A815VZL7</accession>
<reference evidence="1" key="1">
    <citation type="submission" date="2021-02" db="EMBL/GenBank/DDBJ databases">
        <authorList>
            <person name="Nowell W R."/>
        </authorList>
    </citation>
    <scope>NUCLEOTIDE SEQUENCE</scope>
</reference>
<dbReference type="GO" id="GO:0005509">
    <property type="term" value="F:calcium ion binding"/>
    <property type="evidence" value="ECO:0007669"/>
    <property type="project" value="InterPro"/>
</dbReference>
<gene>
    <name evidence="1" type="ORF">ZHD862_LOCUS38893</name>
</gene>
<sequence length="40" mass="4855">MNLFDVLSNNGTIINRKIFDYERDKHKYNVTIIVQDRKNQ</sequence>
<name>A0A815VZL7_9BILA</name>
<dbReference type="InterPro" id="IPR015919">
    <property type="entry name" value="Cadherin-like_sf"/>
</dbReference>
<comment type="caution">
    <text evidence="1">The sequence shown here is derived from an EMBL/GenBank/DDBJ whole genome shotgun (WGS) entry which is preliminary data.</text>
</comment>
<dbReference type="AlphaFoldDB" id="A0A815VZL7"/>
<evidence type="ECO:0000313" key="1">
    <source>
        <dbReference type="EMBL" id="CAF1535391.1"/>
    </source>
</evidence>
<dbReference type="EMBL" id="CAJNOT010011728">
    <property type="protein sequence ID" value="CAF1535391.1"/>
    <property type="molecule type" value="Genomic_DNA"/>
</dbReference>